<protein>
    <submittedName>
        <fullName evidence="2">Uncharacterized protein</fullName>
    </submittedName>
</protein>
<evidence type="ECO:0000256" key="1">
    <source>
        <dbReference type="SAM" id="MobiDB-lite"/>
    </source>
</evidence>
<dbReference type="EMBL" id="JACHIR010000001">
    <property type="protein sequence ID" value="MBB5889673.1"/>
    <property type="molecule type" value="Genomic_DNA"/>
</dbReference>
<keyword evidence="3" id="KW-1185">Reference proteome</keyword>
<dbReference type="RefSeq" id="WP_184858670.1">
    <property type="nucleotide sequence ID" value="NZ_BAAAWY010000002.1"/>
</dbReference>
<proteinExistence type="predicted"/>
<dbReference type="AlphaFoldDB" id="A0A7W9NF62"/>
<feature type="compositionally biased region" description="Basic and acidic residues" evidence="1">
    <location>
        <begin position="31"/>
        <end position="43"/>
    </location>
</feature>
<evidence type="ECO:0000313" key="3">
    <source>
        <dbReference type="Proteomes" id="UP000585638"/>
    </source>
</evidence>
<comment type="caution">
    <text evidence="2">The sequence shown here is derived from an EMBL/GenBank/DDBJ whole genome shotgun (WGS) entry which is preliminary data.</text>
</comment>
<reference evidence="2 3" key="1">
    <citation type="submission" date="2020-08" db="EMBL/GenBank/DDBJ databases">
        <title>Sequencing the genomes of 1000 actinobacteria strains.</title>
        <authorList>
            <person name="Klenk H.-P."/>
        </authorList>
    </citation>
    <scope>NUCLEOTIDE SEQUENCE [LARGE SCALE GENOMIC DNA]</scope>
    <source>
        <strain evidence="2 3">DSM 43851</strain>
    </source>
</reference>
<organism evidence="2 3">
    <name type="scientific">Kutzneria kofuensis</name>
    <dbReference type="NCBI Taxonomy" id="103725"/>
    <lineage>
        <taxon>Bacteria</taxon>
        <taxon>Bacillati</taxon>
        <taxon>Actinomycetota</taxon>
        <taxon>Actinomycetes</taxon>
        <taxon>Pseudonocardiales</taxon>
        <taxon>Pseudonocardiaceae</taxon>
        <taxon>Kutzneria</taxon>
    </lineage>
</organism>
<feature type="region of interest" description="Disordered" evidence="1">
    <location>
        <begin position="31"/>
        <end position="58"/>
    </location>
</feature>
<accession>A0A7W9NF62</accession>
<gene>
    <name evidence="2" type="ORF">BJ998_000869</name>
</gene>
<evidence type="ECO:0000313" key="2">
    <source>
        <dbReference type="EMBL" id="MBB5889673.1"/>
    </source>
</evidence>
<dbReference type="Proteomes" id="UP000585638">
    <property type="component" value="Unassembled WGS sequence"/>
</dbReference>
<sequence>MSTVVSDRPALQHRSMLDDVLWQRLVSRVRMGDKHSAEDDKRGGPSTPIDPKDFEKKK</sequence>
<name>A0A7W9NF62_9PSEU</name>